<sequence>IQGDYVDRGQEGIEVVAYLFAQKVLCPHKVYLLRGNHELRNVQDMFQFHGECHRRFGVELGEQVWEEINRCFDTMPICALVDNRILCVHGGIPSLDVKSDFF</sequence>
<organism evidence="2 4">
    <name type="scientific">Rotaria socialis</name>
    <dbReference type="NCBI Taxonomy" id="392032"/>
    <lineage>
        <taxon>Eukaryota</taxon>
        <taxon>Metazoa</taxon>
        <taxon>Spiralia</taxon>
        <taxon>Gnathifera</taxon>
        <taxon>Rotifera</taxon>
        <taxon>Eurotatoria</taxon>
        <taxon>Bdelloidea</taxon>
        <taxon>Philodinida</taxon>
        <taxon>Philodinidae</taxon>
        <taxon>Rotaria</taxon>
    </lineage>
</organism>
<dbReference type="PRINTS" id="PR00114">
    <property type="entry name" value="STPHPHTASE"/>
</dbReference>
<evidence type="ECO:0000259" key="1">
    <source>
        <dbReference type="PROSITE" id="PS00125"/>
    </source>
</evidence>
<dbReference type="EMBL" id="CAJOBR010039426">
    <property type="protein sequence ID" value="CAF5022193.1"/>
    <property type="molecule type" value="Genomic_DNA"/>
</dbReference>
<dbReference type="GO" id="GO:0005737">
    <property type="term" value="C:cytoplasm"/>
    <property type="evidence" value="ECO:0007669"/>
    <property type="project" value="TreeGrafter"/>
</dbReference>
<feature type="domain" description="Serine/threonine specific protein phosphatases" evidence="1">
    <location>
        <begin position="33"/>
        <end position="38"/>
    </location>
</feature>
<reference evidence="2" key="1">
    <citation type="submission" date="2021-02" db="EMBL/GenBank/DDBJ databases">
        <authorList>
            <person name="Nowell W R."/>
        </authorList>
    </citation>
    <scope>NUCLEOTIDE SEQUENCE</scope>
</reference>
<dbReference type="InterPro" id="IPR029052">
    <property type="entry name" value="Metallo-depent_PP-like"/>
</dbReference>
<evidence type="ECO:0000313" key="3">
    <source>
        <dbReference type="EMBL" id="CAF5022261.1"/>
    </source>
</evidence>
<proteinExistence type="predicted"/>
<dbReference type="GO" id="GO:0005634">
    <property type="term" value="C:nucleus"/>
    <property type="evidence" value="ECO:0007669"/>
    <property type="project" value="TreeGrafter"/>
</dbReference>
<feature type="non-terminal residue" evidence="2">
    <location>
        <position position="1"/>
    </location>
</feature>
<name>A0A822BXY4_9BILA</name>
<dbReference type="CDD" id="cd00144">
    <property type="entry name" value="MPP_PPP_family"/>
    <property type="match status" value="1"/>
</dbReference>
<protein>
    <recommendedName>
        <fullName evidence="1">Serine/threonine specific protein phosphatases domain-containing protein</fullName>
    </recommendedName>
</protein>
<dbReference type="PANTHER" id="PTHR11668:SF496">
    <property type="entry name" value="SERINE_THREONINE-PROTEIN PHOSPHATASE"/>
    <property type="match status" value="1"/>
</dbReference>
<dbReference type="Proteomes" id="UP000663848">
    <property type="component" value="Unassembled WGS sequence"/>
</dbReference>
<dbReference type="InterPro" id="IPR006186">
    <property type="entry name" value="Ser/Thr-sp_prot-phosphatase"/>
</dbReference>
<comment type="caution">
    <text evidence="2">The sequence shown here is derived from an EMBL/GenBank/DDBJ whole genome shotgun (WGS) entry which is preliminary data.</text>
</comment>
<dbReference type="EMBL" id="CAJOBR010039457">
    <property type="protein sequence ID" value="CAF5022261.1"/>
    <property type="molecule type" value="Genomic_DNA"/>
</dbReference>
<dbReference type="Gene3D" id="3.60.21.10">
    <property type="match status" value="1"/>
</dbReference>
<accession>A0A822BXY4</accession>
<dbReference type="SUPFAM" id="SSF56300">
    <property type="entry name" value="Metallo-dependent phosphatases"/>
    <property type="match status" value="1"/>
</dbReference>
<dbReference type="PANTHER" id="PTHR11668">
    <property type="entry name" value="SERINE/THREONINE PROTEIN PHOSPHATASE"/>
    <property type="match status" value="1"/>
</dbReference>
<dbReference type="PROSITE" id="PS00125">
    <property type="entry name" value="SER_THR_PHOSPHATASE"/>
    <property type="match status" value="1"/>
</dbReference>
<dbReference type="InterPro" id="IPR050341">
    <property type="entry name" value="PP1_catalytic_subunit"/>
</dbReference>
<gene>
    <name evidence="2" type="ORF">QYT958_LOCUS40030</name>
    <name evidence="3" type="ORF">QYT958_LOCUS40035</name>
</gene>
<dbReference type="AlphaFoldDB" id="A0A822BXY4"/>
<dbReference type="Pfam" id="PF00149">
    <property type="entry name" value="Metallophos"/>
    <property type="match status" value="1"/>
</dbReference>
<feature type="non-terminal residue" evidence="2">
    <location>
        <position position="102"/>
    </location>
</feature>
<evidence type="ECO:0000313" key="4">
    <source>
        <dbReference type="Proteomes" id="UP000663848"/>
    </source>
</evidence>
<dbReference type="InterPro" id="IPR004843">
    <property type="entry name" value="Calcineurin-like_PHP"/>
</dbReference>
<evidence type="ECO:0000313" key="2">
    <source>
        <dbReference type="EMBL" id="CAF5022193.1"/>
    </source>
</evidence>
<dbReference type="GO" id="GO:0004722">
    <property type="term" value="F:protein serine/threonine phosphatase activity"/>
    <property type="evidence" value="ECO:0007669"/>
    <property type="project" value="TreeGrafter"/>
</dbReference>